<dbReference type="EMBL" id="KN840543">
    <property type="protein sequence ID" value="KIP05456.1"/>
    <property type="molecule type" value="Genomic_DNA"/>
</dbReference>
<feature type="compositionally biased region" description="Polar residues" evidence="1">
    <location>
        <begin position="315"/>
        <end position="329"/>
    </location>
</feature>
<evidence type="ECO:0000313" key="5">
    <source>
        <dbReference type="Proteomes" id="UP000053257"/>
    </source>
</evidence>
<dbReference type="Proteomes" id="UP000053257">
    <property type="component" value="Unassembled WGS sequence"/>
</dbReference>
<evidence type="ECO:0000259" key="3">
    <source>
        <dbReference type="Pfam" id="PF20152"/>
    </source>
</evidence>
<dbReference type="STRING" id="745531.A0A0C3RVR5"/>
<feature type="region of interest" description="Disordered" evidence="1">
    <location>
        <begin position="302"/>
        <end position="329"/>
    </location>
</feature>
<keyword evidence="5" id="KW-1185">Reference proteome</keyword>
<dbReference type="HOGENOM" id="CLU_046025_2_0_1"/>
<feature type="transmembrane region" description="Helical" evidence="2">
    <location>
        <begin position="122"/>
        <end position="147"/>
    </location>
</feature>
<feature type="transmembrane region" description="Helical" evidence="2">
    <location>
        <begin position="51"/>
        <end position="72"/>
    </location>
</feature>
<evidence type="ECO:0000256" key="2">
    <source>
        <dbReference type="SAM" id="Phobius"/>
    </source>
</evidence>
<keyword evidence="2" id="KW-0812">Transmembrane</keyword>
<dbReference type="Pfam" id="PF20152">
    <property type="entry name" value="DUF6534"/>
    <property type="match status" value="1"/>
</dbReference>
<accession>A0A0C3RVR5</accession>
<feature type="transmembrane region" description="Helical" evidence="2">
    <location>
        <begin position="12"/>
        <end position="31"/>
    </location>
</feature>
<feature type="transmembrane region" description="Helical" evidence="2">
    <location>
        <begin position="159"/>
        <end position="183"/>
    </location>
</feature>
<feature type="transmembrane region" description="Helical" evidence="2">
    <location>
        <begin position="204"/>
        <end position="224"/>
    </location>
</feature>
<evidence type="ECO:0000256" key="1">
    <source>
        <dbReference type="SAM" id="MobiDB-lite"/>
    </source>
</evidence>
<dbReference type="OrthoDB" id="3183258at2759"/>
<feature type="domain" description="DUF6534" evidence="3">
    <location>
        <begin position="169"/>
        <end position="253"/>
    </location>
</feature>
<sequence length="329" mass="36102">MGLSEGGKFAEVLHGPSLIGIFLNVGLYGVLVTQVNQYYNCFPKDPTWIKYYVAILLIANTCNSAFNMAWIYDSLVNQFGNLEALSKSNWMFASEEAMAGIISMMAQLFYAWRIYVLTKNYWVVAVVVLASTTSGLCAIGSAIAVSIKPSFADILQLDVIVIPWLVACTVCDVIIAIALSLFLSKHKTGFSQTDTVLNKIIRSTVQSGMLTASFTIAHLVSFLASSTGIHMIFNYGVVKLYTTSVMSSLNSRREWVNSLSNQCSTHGECGANMSDFLATNRSIRPQVTINVETHEMVDVATISKRDPEWPDMDSSDSAKSIGSHTKYTV</sequence>
<protein>
    <recommendedName>
        <fullName evidence="3">DUF6534 domain-containing protein</fullName>
    </recommendedName>
</protein>
<dbReference type="AlphaFoldDB" id="A0A0C3RVR5"/>
<keyword evidence="2" id="KW-1133">Transmembrane helix</keyword>
<keyword evidence="2" id="KW-0472">Membrane</keyword>
<gene>
    <name evidence="4" type="ORF">PHLGIDRAFT_151161</name>
</gene>
<proteinExistence type="predicted"/>
<name>A0A0C3RVR5_PHLG1</name>
<feature type="transmembrane region" description="Helical" evidence="2">
    <location>
        <begin position="92"/>
        <end position="110"/>
    </location>
</feature>
<dbReference type="PANTHER" id="PTHR40465:SF1">
    <property type="entry name" value="DUF6534 DOMAIN-CONTAINING PROTEIN"/>
    <property type="match status" value="1"/>
</dbReference>
<evidence type="ECO:0000313" key="4">
    <source>
        <dbReference type="EMBL" id="KIP05456.1"/>
    </source>
</evidence>
<dbReference type="PANTHER" id="PTHR40465">
    <property type="entry name" value="CHROMOSOME 1, WHOLE GENOME SHOTGUN SEQUENCE"/>
    <property type="match status" value="1"/>
</dbReference>
<organism evidence="4 5">
    <name type="scientific">Phlebiopsis gigantea (strain 11061_1 CR5-6)</name>
    <name type="common">White-rot fungus</name>
    <name type="synonym">Peniophora gigantea</name>
    <dbReference type="NCBI Taxonomy" id="745531"/>
    <lineage>
        <taxon>Eukaryota</taxon>
        <taxon>Fungi</taxon>
        <taxon>Dikarya</taxon>
        <taxon>Basidiomycota</taxon>
        <taxon>Agaricomycotina</taxon>
        <taxon>Agaricomycetes</taxon>
        <taxon>Polyporales</taxon>
        <taxon>Phanerochaetaceae</taxon>
        <taxon>Phlebiopsis</taxon>
    </lineage>
</organism>
<reference evidence="4 5" key="1">
    <citation type="journal article" date="2014" name="PLoS Genet.">
        <title>Analysis of the Phlebiopsis gigantea genome, transcriptome and secretome provides insight into its pioneer colonization strategies of wood.</title>
        <authorList>
            <person name="Hori C."/>
            <person name="Ishida T."/>
            <person name="Igarashi K."/>
            <person name="Samejima M."/>
            <person name="Suzuki H."/>
            <person name="Master E."/>
            <person name="Ferreira P."/>
            <person name="Ruiz-Duenas F.J."/>
            <person name="Held B."/>
            <person name="Canessa P."/>
            <person name="Larrondo L.F."/>
            <person name="Schmoll M."/>
            <person name="Druzhinina I.S."/>
            <person name="Kubicek C.P."/>
            <person name="Gaskell J.A."/>
            <person name="Kersten P."/>
            <person name="St John F."/>
            <person name="Glasner J."/>
            <person name="Sabat G."/>
            <person name="Splinter BonDurant S."/>
            <person name="Syed K."/>
            <person name="Yadav J."/>
            <person name="Mgbeahuruike A.C."/>
            <person name="Kovalchuk A."/>
            <person name="Asiegbu F.O."/>
            <person name="Lackner G."/>
            <person name="Hoffmeister D."/>
            <person name="Rencoret J."/>
            <person name="Gutierrez A."/>
            <person name="Sun H."/>
            <person name="Lindquist E."/>
            <person name="Barry K."/>
            <person name="Riley R."/>
            <person name="Grigoriev I.V."/>
            <person name="Henrissat B."/>
            <person name="Kues U."/>
            <person name="Berka R.M."/>
            <person name="Martinez A.T."/>
            <person name="Covert S.F."/>
            <person name="Blanchette R.A."/>
            <person name="Cullen D."/>
        </authorList>
    </citation>
    <scope>NUCLEOTIDE SEQUENCE [LARGE SCALE GENOMIC DNA]</scope>
    <source>
        <strain evidence="4 5">11061_1 CR5-6</strain>
    </source>
</reference>
<dbReference type="InterPro" id="IPR045339">
    <property type="entry name" value="DUF6534"/>
</dbReference>